<organism evidence="1 2">
    <name type="scientific">Clunio marinus</name>
    <dbReference type="NCBI Taxonomy" id="568069"/>
    <lineage>
        <taxon>Eukaryota</taxon>
        <taxon>Metazoa</taxon>
        <taxon>Ecdysozoa</taxon>
        <taxon>Arthropoda</taxon>
        <taxon>Hexapoda</taxon>
        <taxon>Insecta</taxon>
        <taxon>Pterygota</taxon>
        <taxon>Neoptera</taxon>
        <taxon>Endopterygota</taxon>
        <taxon>Diptera</taxon>
        <taxon>Nematocera</taxon>
        <taxon>Chironomoidea</taxon>
        <taxon>Chironomidae</taxon>
        <taxon>Clunio</taxon>
    </lineage>
</organism>
<dbReference type="Proteomes" id="UP000183832">
    <property type="component" value="Unassembled WGS sequence"/>
</dbReference>
<keyword evidence="2" id="KW-1185">Reference proteome</keyword>
<name>A0A1J1J182_9DIPT</name>
<evidence type="ECO:0000313" key="2">
    <source>
        <dbReference type="Proteomes" id="UP000183832"/>
    </source>
</evidence>
<sequence>MFNETIINQIYEKRKSFGFSFIRESYNALVVATRVEFPLNIPMVNNRKKLRLHEVEQKKKHHAHR</sequence>
<dbReference type="AlphaFoldDB" id="A0A1J1J182"/>
<proteinExistence type="predicted"/>
<dbReference type="EMBL" id="CVRI01000066">
    <property type="protein sequence ID" value="CRL06096.1"/>
    <property type="molecule type" value="Genomic_DNA"/>
</dbReference>
<evidence type="ECO:0000313" key="1">
    <source>
        <dbReference type="EMBL" id="CRL06096.1"/>
    </source>
</evidence>
<accession>A0A1J1J182</accession>
<gene>
    <name evidence="1" type="ORF">CLUMA_CG019387</name>
</gene>
<protein>
    <submittedName>
        <fullName evidence="1">CLUMA_CG019387, isoform A</fullName>
    </submittedName>
</protein>
<reference evidence="1 2" key="1">
    <citation type="submission" date="2015-04" db="EMBL/GenBank/DDBJ databases">
        <authorList>
            <person name="Syromyatnikov M.Y."/>
            <person name="Popov V.N."/>
        </authorList>
    </citation>
    <scope>NUCLEOTIDE SEQUENCE [LARGE SCALE GENOMIC DNA]</scope>
</reference>